<protein>
    <recommendedName>
        <fullName evidence="3">F-box domain-containing protein</fullName>
    </recommendedName>
</protein>
<evidence type="ECO:0000313" key="1">
    <source>
        <dbReference type="EMBL" id="EKM53901.1"/>
    </source>
</evidence>
<dbReference type="EMBL" id="JH930473">
    <property type="protein sequence ID" value="EKM53901.1"/>
    <property type="molecule type" value="Genomic_DNA"/>
</dbReference>
<keyword evidence="2" id="KW-1185">Reference proteome</keyword>
<evidence type="ECO:0000313" key="2">
    <source>
        <dbReference type="Proteomes" id="UP000008370"/>
    </source>
</evidence>
<dbReference type="InParanoid" id="K5UV81"/>
<dbReference type="SUPFAM" id="SSF52047">
    <property type="entry name" value="RNI-like"/>
    <property type="match status" value="1"/>
</dbReference>
<evidence type="ECO:0008006" key="3">
    <source>
        <dbReference type="Google" id="ProtNLM"/>
    </source>
</evidence>
<dbReference type="AlphaFoldDB" id="K5UV81"/>
<name>K5UV81_PHACS</name>
<organism evidence="1 2">
    <name type="scientific">Phanerochaete carnosa (strain HHB-10118-sp)</name>
    <name type="common">White-rot fungus</name>
    <name type="synonym">Peniophora carnosa</name>
    <dbReference type="NCBI Taxonomy" id="650164"/>
    <lineage>
        <taxon>Eukaryota</taxon>
        <taxon>Fungi</taxon>
        <taxon>Dikarya</taxon>
        <taxon>Basidiomycota</taxon>
        <taxon>Agaricomycotina</taxon>
        <taxon>Agaricomycetes</taxon>
        <taxon>Polyporales</taxon>
        <taxon>Phanerochaetaceae</taxon>
        <taxon>Phanerochaete</taxon>
    </lineage>
</organism>
<sequence length="384" mass="42918">MASGTLPQELADHIIDLLSAIPTPTSDRNDLVNCTLVSKAWLPRTSRRLLKHIEVLALKFPAFLRFAQSSERFRAYTEELVVLGTTDMSPHWTIMLSALPQLCSLELWSNLLPGNKFKPLPDSALARHHHLAKLKIHCAELDAVPILLLPFDRVDTLELRSLIHYADDPSDWHSTTGGAAQVPNAIPLKVGRLILENCCKHNALSLLRTILRPTAVFANGFDREEAASLSAFLQHAGQDVEHINLLPTQDDDASGGDARNWNSRGLVDLAVLAVCPKLTSITLDLVDVFWAQDLCREVLRHMPKGISRLRIILTDDRWEDILGLIATHLRLSQDKYSELNSLELRGVCEEAESEEEVQALLLEMREEVETSLPPRYSAITKVLP</sequence>
<dbReference type="GeneID" id="18916831"/>
<dbReference type="KEGG" id="pco:PHACADRAFT_257389"/>
<dbReference type="OrthoDB" id="2788229at2759"/>
<gene>
    <name evidence="1" type="ORF">PHACADRAFT_257389</name>
</gene>
<dbReference type="RefSeq" id="XP_007396612.1">
    <property type="nucleotide sequence ID" value="XM_007396550.1"/>
</dbReference>
<reference evidence="1 2" key="1">
    <citation type="journal article" date="2012" name="BMC Genomics">
        <title>Comparative genomics of the white-rot fungi, Phanerochaete carnosa and P. chrysosporium, to elucidate the genetic basis of the distinct wood types they colonize.</title>
        <authorList>
            <person name="Suzuki H."/>
            <person name="MacDonald J."/>
            <person name="Syed K."/>
            <person name="Salamov A."/>
            <person name="Hori C."/>
            <person name="Aerts A."/>
            <person name="Henrissat B."/>
            <person name="Wiebenga A."/>
            <person name="vanKuyk P.A."/>
            <person name="Barry K."/>
            <person name="Lindquist E."/>
            <person name="LaButti K."/>
            <person name="Lapidus A."/>
            <person name="Lucas S."/>
            <person name="Coutinho P."/>
            <person name="Gong Y."/>
            <person name="Samejima M."/>
            <person name="Mahadevan R."/>
            <person name="Abou-Zaid M."/>
            <person name="de Vries R.P."/>
            <person name="Igarashi K."/>
            <person name="Yadav J.S."/>
            <person name="Grigoriev I.V."/>
            <person name="Master E.R."/>
        </authorList>
    </citation>
    <scope>NUCLEOTIDE SEQUENCE [LARGE SCALE GENOMIC DNA]</scope>
    <source>
        <strain evidence="1 2">HHB-10118-sp</strain>
    </source>
</reference>
<dbReference type="Proteomes" id="UP000008370">
    <property type="component" value="Unassembled WGS sequence"/>
</dbReference>
<accession>K5UV81</accession>
<proteinExistence type="predicted"/>
<dbReference type="HOGENOM" id="CLU_719817_0_0_1"/>